<comment type="caution">
    <text evidence="10">The sequence shown here is derived from an EMBL/GenBank/DDBJ whole genome shotgun (WGS) entry which is preliminary data.</text>
</comment>
<evidence type="ECO:0000313" key="11">
    <source>
        <dbReference type="Proteomes" id="UP001139644"/>
    </source>
</evidence>
<evidence type="ECO:0000256" key="3">
    <source>
        <dbReference type="ARBA" id="ARBA00020819"/>
    </source>
</evidence>
<evidence type="ECO:0000256" key="1">
    <source>
        <dbReference type="ARBA" id="ARBA00004651"/>
    </source>
</evidence>
<dbReference type="AlphaFoldDB" id="A0A9X1K9Q0"/>
<keyword evidence="4" id="KW-1003">Cell membrane</keyword>
<keyword evidence="8" id="KW-0472">Membrane</keyword>
<reference evidence="10" key="1">
    <citation type="journal article" date="2022" name="J. Anim. Sci.">
        <title>Whole genome sequence analyses-based assessment of virulence potential and antimicrobial susceptibilities and resistance of Enterococcus faecium strains isolated from commercial swine and cattle probiotic products.</title>
        <authorList>
            <person name="Shridhar P.B."/>
            <person name="Amachawadi R.G."/>
            <person name="Tokach M."/>
            <person name="Patel I."/>
            <person name="Gangiredla J."/>
            <person name="Mammel M."/>
            <person name="Nagaraja T.G."/>
        </authorList>
    </citation>
    <scope>NUCLEOTIDE SEQUENCE</scope>
    <source>
        <strain evidence="10">EF215</strain>
    </source>
</reference>
<dbReference type="Proteomes" id="UP001139644">
    <property type="component" value="Unassembled WGS sequence"/>
</dbReference>
<dbReference type="PANTHER" id="PTHR43077:SF10">
    <property type="entry name" value="TRANSPORT PERMEASE PROTEIN"/>
    <property type="match status" value="1"/>
</dbReference>
<comment type="subcellular location">
    <subcellularLocation>
        <location evidence="1">Cell membrane</location>
        <topology evidence="1">Multi-pass membrane protein</topology>
    </subcellularLocation>
</comment>
<evidence type="ECO:0000256" key="6">
    <source>
        <dbReference type="ARBA" id="ARBA00022989"/>
    </source>
</evidence>
<evidence type="ECO:0000256" key="2">
    <source>
        <dbReference type="ARBA" id="ARBA00008338"/>
    </source>
</evidence>
<organism evidence="10 11">
    <name type="scientific">Enterococcus faecium</name>
    <name type="common">Streptococcus faecium</name>
    <dbReference type="NCBI Taxonomy" id="1352"/>
    <lineage>
        <taxon>Bacteria</taxon>
        <taxon>Bacillati</taxon>
        <taxon>Bacillota</taxon>
        <taxon>Bacilli</taxon>
        <taxon>Lactobacillales</taxon>
        <taxon>Enterococcaceae</taxon>
        <taxon>Enterococcus</taxon>
    </lineage>
</organism>
<dbReference type="GO" id="GO:0005886">
    <property type="term" value="C:plasma membrane"/>
    <property type="evidence" value="ECO:0007669"/>
    <property type="project" value="UniProtKB-SubCell"/>
</dbReference>
<keyword evidence="7" id="KW-0843">Virulence</keyword>
<dbReference type="InterPro" id="IPR023838">
    <property type="entry name" value="T7SS_EsaA"/>
</dbReference>
<gene>
    <name evidence="10" type="primary">esaA</name>
    <name evidence="10" type="ORF">KYX88_15275</name>
</gene>
<evidence type="ECO:0000256" key="7">
    <source>
        <dbReference type="ARBA" id="ARBA00023026"/>
    </source>
</evidence>
<keyword evidence="5" id="KW-0812">Transmembrane</keyword>
<name>A0A9X1K9Q0_ENTFC</name>
<feature type="non-terminal residue" evidence="10">
    <location>
        <position position="180"/>
    </location>
</feature>
<protein>
    <recommendedName>
        <fullName evidence="3">Type VII secretion system accessory factor EsaA</fullName>
    </recommendedName>
</protein>
<dbReference type="Gene3D" id="3.40.1710.10">
    <property type="entry name" value="abc type-2 transporter like domain"/>
    <property type="match status" value="1"/>
</dbReference>
<keyword evidence="6" id="KW-1133">Transmembrane helix</keyword>
<dbReference type="InterPro" id="IPR051328">
    <property type="entry name" value="T7SS_ABC-Transporter"/>
</dbReference>
<evidence type="ECO:0000256" key="8">
    <source>
        <dbReference type="ARBA" id="ARBA00023136"/>
    </source>
</evidence>
<evidence type="ECO:0000256" key="4">
    <source>
        <dbReference type="ARBA" id="ARBA00022475"/>
    </source>
</evidence>
<dbReference type="NCBIfam" id="TIGR03929">
    <property type="entry name" value="T7_esaA_Nterm"/>
    <property type="match status" value="1"/>
</dbReference>
<dbReference type="EMBL" id="JAIFOC010000412">
    <property type="protein sequence ID" value="MBX4224077.1"/>
    <property type="molecule type" value="Genomic_DNA"/>
</dbReference>
<proteinExistence type="inferred from homology"/>
<evidence type="ECO:0000256" key="9">
    <source>
        <dbReference type="ARBA" id="ARBA00046722"/>
    </source>
</evidence>
<comment type="similarity">
    <text evidence="2">Belongs to the EsaA family.</text>
</comment>
<evidence type="ECO:0000313" key="10">
    <source>
        <dbReference type="EMBL" id="MBX4224077.1"/>
    </source>
</evidence>
<dbReference type="PANTHER" id="PTHR43077">
    <property type="entry name" value="TRANSPORT PERMEASE YVFS-RELATED"/>
    <property type="match status" value="1"/>
</dbReference>
<accession>A0A9X1K9Q0</accession>
<sequence>MAASLFLLLFFPYLGFKDENVTISTTDLTGKMQYALVNEDKGAVFEGKNYSLGSDFVTLINKDSKNRWETTTRNIATAGVESGQFDAQIIIPQDFSEKLLSLQSINPEKALIEYQVRDGQNEITNQMIQDNVNTILTDFHQRIIQMYFSIIVGHLFKAQQNVNQIAGTQVNYQTNLESSI</sequence>
<evidence type="ECO:0000256" key="5">
    <source>
        <dbReference type="ARBA" id="ARBA00022692"/>
    </source>
</evidence>
<dbReference type="RefSeq" id="WP_220715924.1">
    <property type="nucleotide sequence ID" value="NZ_JAIFOC010000412.1"/>
</dbReference>
<comment type="subunit">
    <text evidence="9">Homodimer. Interacts with EssB.</text>
</comment>